<organism evidence="1 2">
    <name type="scientific">Sporobacter termitidis DSM 10068</name>
    <dbReference type="NCBI Taxonomy" id="1123282"/>
    <lineage>
        <taxon>Bacteria</taxon>
        <taxon>Bacillati</taxon>
        <taxon>Bacillota</taxon>
        <taxon>Clostridia</taxon>
        <taxon>Eubacteriales</taxon>
        <taxon>Oscillospiraceae</taxon>
        <taxon>Sporobacter</taxon>
    </lineage>
</organism>
<gene>
    <name evidence="1" type="ORF">SAMN02745823_03202</name>
</gene>
<name>A0A1M5Z4D5_9FIRM</name>
<accession>A0A1M5Z4D5</accession>
<dbReference type="Proteomes" id="UP000183995">
    <property type="component" value="Unassembled WGS sequence"/>
</dbReference>
<protein>
    <submittedName>
        <fullName evidence="1">Uncharacterized protein</fullName>
    </submittedName>
</protein>
<proteinExistence type="predicted"/>
<keyword evidence="2" id="KW-1185">Reference proteome</keyword>
<evidence type="ECO:0000313" key="1">
    <source>
        <dbReference type="EMBL" id="SHI19041.1"/>
    </source>
</evidence>
<dbReference type="AlphaFoldDB" id="A0A1M5Z4D5"/>
<dbReference type="OrthoDB" id="1845039at2"/>
<evidence type="ECO:0000313" key="2">
    <source>
        <dbReference type="Proteomes" id="UP000183995"/>
    </source>
</evidence>
<dbReference type="RefSeq" id="WP_073081079.1">
    <property type="nucleotide sequence ID" value="NZ_FQXV01000013.1"/>
</dbReference>
<dbReference type="EMBL" id="FQXV01000013">
    <property type="protein sequence ID" value="SHI19041.1"/>
    <property type="molecule type" value="Genomic_DNA"/>
</dbReference>
<sequence length="329" mass="37627">MNDNRLSALDRALQTGGADRLKSGFRSLASTDRKQALRLLDDEKLRFPALFALLPELHAHQMTNELSPRNHAAVCVCAKKLKRYDRFDASAGFRDNDTLYRALRWMLDTGKEWDASGRGQDDYEAVIDYVSALLVIDFEDTAVLPDIARLIFARHRRGHLVHDLTWCFFQTLDKDALALVAGQLLSSDNRDAALAGKLLCLESPPALNKADTQELHHQYVQWLEDNRPYLYVTGEYFQQTSRPKHLSVDMEAKYLGKELSPRYRAPLTPLNEHEIACLHEYRGFSPEEQELLTDYSHRLRCTDAQSWQAWMQKQVAEQVMAAKGGYEAV</sequence>
<reference evidence="1 2" key="1">
    <citation type="submission" date="2016-11" db="EMBL/GenBank/DDBJ databases">
        <authorList>
            <person name="Jaros S."/>
            <person name="Januszkiewicz K."/>
            <person name="Wedrychowicz H."/>
        </authorList>
    </citation>
    <scope>NUCLEOTIDE SEQUENCE [LARGE SCALE GENOMIC DNA]</scope>
    <source>
        <strain evidence="1 2">DSM 10068</strain>
    </source>
</reference>